<evidence type="ECO:0000313" key="4">
    <source>
        <dbReference type="Proteomes" id="UP000183090"/>
    </source>
</evidence>
<dbReference type="InterPro" id="IPR036938">
    <property type="entry name" value="PAP2/HPO_sf"/>
</dbReference>
<comment type="caution">
    <text evidence="3">The sequence shown here is derived from an EMBL/GenBank/DDBJ whole genome shotgun (WGS) entry which is preliminary data.</text>
</comment>
<reference evidence="3 4" key="1">
    <citation type="submission" date="2016-10" db="EMBL/GenBank/DDBJ databases">
        <authorList>
            <person name="Varghese N."/>
            <person name="Submissions S."/>
        </authorList>
    </citation>
    <scope>NUCLEOTIDE SEQUENCE [LARGE SCALE GENOMIC DNA]</scope>
    <source>
        <strain evidence="3 4">CGMCC 1.6501</strain>
    </source>
</reference>
<feature type="transmembrane region" description="Helical" evidence="1">
    <location>
        <begin position="7"/>
        <end position="27"/>
    </location>
</feature>
<keyword evidence="1" id="KW-1133">Transmembrane helix</keyword>
<dbReference type="AlphaFoldDB" id="A0AA94HGR0"/>
<keyword evidence="1" id="KW-0812">Transmembrane</keyword>
<dbReference type="PANTHER" id="PTHR14969:SF13">
    <property type="entry name" value="AT30094P"/>
    <property type="match status" value="1"/>
</dbReference>
<dbReference type="Pfam" id="PF01569">
    <property type="entry name" value="PAP2"/>
    <property type="match status" value="1"/>
</dbReference>
<dbReference type="SUPFAM" id="SSF48317">
    <property type="entry name" value="Acid phosphatase/Vanadium-dependent haloperoxidase"/>
    <property type="match status" value="1"/>
</dbReference>
<dbReference type="Gene3D" id="1.20.144.10">
    <property type="entry name" value="Phosphatidic acid phosphatase type 2/haloperoxidase"/>
    <property type="match status" value="2"/>
</dbReference>
<protein>
    <submittedName>
        <fullName evidence="3">Undecaprenyl-diphosphatase</fullName>
    </submittedName>
</protein>
<feature type="transmembrane region" description="Helical" evidence="1">
    <location>
        <begin position="119"/>
        <end position="137"/>
    </location>
</feature>
<proteinExistence type="predicted"/>
<feature type="transmembrane region" description="Helical" evidence="1">
    <location>
        <begin position="171"/>
        <end position="188"/>
    </location>
</feature>
<keyword evidence="1" id="KW-0472">Membrane</keyword>
<accession>A0AA94HGR0</accession>
<feature type="transmembrane region" description="Helical" evidence="1">
    <location>
        <begin position="83"/>
        <end position="104"/>
    </location>
</feature>
<dbReference type="EMBL" id="FOTB01000004">
    <property type="protein sequence ID" value="SFK85483.1"/>
    <property type="molecule type" value="Genomic_DNA"/>
</dbReference>
<evidence type="ECO:0000259" key="2">
    <source>
        <dbReference type="SMART" id="SM00014"/>
    </source>
</evidence>
<feature type="transmembrane region" description="Helical" evidence="1">
    <location>
        <begin position="144"/>
        <end position="165"/>
    </location>
</feature>
<gene>
    <name evidence="3" type="ORF">SAMN05216235_2119</name>
</gene>
<dbReference type="SMART" id="SM00014">
    <property type="entry name" value="acidPPc"/>
    <property type="match status" value="1"/>
</dbReference>
<feature type="transmembrane region" description="Helical" evidence="1">
    <location>
        <begin position="47"/>
        <end position="71"/>
    </location>
</feature>
<feature type="domain" description="Phosphatidic acid phosphatase type 2/haloperoxidase" evidence="2">
    <location>
        <begin position="83"/>
        <end position="183"/>
    </location>
</feature>
<evidence type="ECO:0000256" key="1">
    <source>
        <dbReference type="SAM" id="Phobius"/>
    </source>
</evidence>
<dbReference type="PANTHER" id="PTHR14969">
    <property type="entry name" value="SPHINGOSINE-1-PHOSPHATE PHOSPHOHYDROLASE"/>
    <property type="match status" value="1"/>
</dbReference>
<dbReference type="RefSeq" id="WP_052749803.1">
    <property type="nucleotide sequence ID" value="NZ_CP011366.1"/>
</dbReference>
<dbReference type="Proteomes" id="UP000183090">
    <property type="component" value="Unassembled WGS sequence"/>
</dbReference>
<name>A0AA94HGR0_9STAP</name>
<evidence type="ECO:0000313" key="3">
    <source>
        <dbReference type="EMBL" id="SFK85483.1"/>
    </source>
</evidence>
<sequence length="194" mass="22273">MNKKNIFFIVMYATVFTALAISVRIDFTDAADSSVYLFLRRFEDVGWLHAFLSFLSEVFKPFNAVIIFLVVSVIHYFKKDAHFWLYTIGAGFSLAAGAAMKYIFQRARPDVEHASFDGFSFPSMHVLSFLVLVILLFRISRNIYIRTVLVIMVISMMASRIYLGAHYLTDTVASVIFMALILHVLEAVKNRFQR</sequence>
<dbReference type="InterPro" id="IPR000326">
    <property type="entry name" value="PAP2/HPO"/>
</dbReference>
<organism evidence="3 4">
    <name type="scientific">Salinicoccus halodurans</name>
    <dbReference type="NCBI Taxonomy" id="407035"/>
    <lineage>
        <taxon>Bacteria</taxon>
        <taxon>Bacillati</taxon>
        <taxon>Bacillota</taxon>
        <taxon>Bacilli</taxon>
        <taxon>Bacillales</taxon>
        <taxon>Staphylococcaceae</taxon>
        <taxon>Salinicoccus</taxon>
    </lineage>
</organism>